<reference evidence="2" key="1">
    <citation type="journal article" date="2019" name="Environ. Microbiol.">
        <title>Fungal ecological strategies reflected in gene transcription - a case study of two litter decomposers.</title>
        <authorList>
            <person name="Barbi F."/>
            <person name="Kohler A."/>
            <person name="Barry K."/>
            <person name="Baskaran P."/>
            <person name="Daum C."/>
            <person name="Fauchery L."/>
            <person name="Ihrmark K."/>
            <person name="Kuo A."/>
            <person name="LaButti K."/>
            <person name="Lipzen A."/>
            <person name="Morin E."/>
            <person name="Grigoriev I.V."/>
            <person name="Henrissat B."/>
            <person name="Lindahl B."/>
            <person name="Martin F."/>
        </authorList>
    </citation>
    <scope>NUCLEOTIDE SEQUENCE</scope>
    <source>
        <strain evidence="2">JB14</strain>
    </source>
</reference>
<dbReference type="Proteomes" id="UP000799118">
    <property type="component" value="Unassembled WGS sequence"/>
</dbReference>
<proteinExistence type="predicted"/>
<name>A0A6A4H9T7_9AGAR</name>
<keyword evidence="3" id="KW-1185">Reference proteome</keyword>
<evidence type="ECO:0000313" key="3">
    <source>
        <dbReference type="Proteomes" id="UP000799118"/>
    </source>
</evidence>
<gene>
    <name evidence="2" type="ORF">BT96DRAFT_1049512</name>
</gene>
<dbReference type="AlphaFoldDB" id="A0A6A4H9T7"/>
<dbReference type="EMBL" id="ML769561">
    <property type="protein sequence ID" value="KAE9393935.1"/>
    <property type="molecule type" value="Genomic_DNA"/>
</dbReference>
<dbReference type="OrthoDB" id="3141919at2759"/>
<evidence type="ECO:0000313" key="2">
    <source>
        <dbReference type="EMBL" id="KAE9393935.1"/>
    </source>
</evidence>
<protein>
    <submittedName>
        <fullName evidence="2">Uncharacterized protein</fullName>
    </submittedName>
</protein>
<feature type="compositionally biased region" description="Low complexity" evidence="1">
    <location>
        <begin position="9"/>
        <end position="18"/>
    </location>
</feature>
<evidence type="ECO:0000256" key="1">
    <source>
        <dbReference type="SAM" id="MobiDB-lite"/>
    </source>
</evidence>
<accession>A0A6A4H9T7</accession>
<sequence length="333" mass="36911">MVTTRSQISRSSRSSSGKGKSGKGKGPSKQPPLQPRNSSILHLRIRASSVLVYVNDVAPISSGADVAQAYATSPPNPAQQYLGLLEGELSDFQYFAGGECSQWLIDVAHGLCDPRHKIGQLWVRNRNGQDSLVNPNDPLGALTYKYRVAAPIHLTKISDRQHKSVTSRTGLPQTMRTRVLARDGGRDWISRVTDRRGMVALKPTNGVAHDFSGDNLNILGVQVSQFSTAVLHGHPVSPPNPSSTTNPPTGLFWWHYLLCVIVKFGCLDYRGQDNILHYEKLMRTEDDLDDDNDDNDNDFSWPTALFDRGHMLTQNLEKKMVKEALLAGWVNKQ</sequence>
<organism evidence="2 3">
    <name type="scientific">Gymnopus androsaceus JB14</name>
    <dbReference type="NCBI Taxonomy" id="1447944"/>
    <lineage>
        <taxon>Eukaryota</taxon>
        <taxon>Fungi</taxon>
        <taxon>Dikarya</taxon>
        <taxon>Basidiomycota</taxon>
        <taxon>Agaricomycotina</taxon>
        <taxon>Agaricomycetes</taxon>
        <taxon>Agaricomycetidae</taxon>
        <taxon>Agaricales</taxon>
        <taxon>Marasmiineae</taxon>
        <taxon>Omphalotaceae</taxon>
        <taxon>Gymnopus</taxon>
    </lineage>
</organism>
<feature type="region of interest" description="Disordered" evidence="1">
    <location>
        <begin position="1"/>
        <end position="37"/>
    </location>
</feature>